<evidence type="ECO:0000256" key="1">
    <source>
        <dbReference type="ARBA" id="ARBA00004141"/>
    </source>
</evidence>
<evidence type="ECO:0000256" key="5">
    <source>
        <dbReference type="ARBA" id="ARBA00023136"/>
    </source>
</evidence>
<dbReference type="Pfam" id="PF03239">
    <property type="entry name" value="FTR1"/>
    <property type="match status" value="1"/>
</dbReference>
<protein>
    <submittedName>
        <fullName evidence="7">Ferrous iron permease EfeU</fullName>
    </submittedName>
</protein>
<comment type="caution">
    <text evidence="7">The sequence shown here is derived from an EMBL/GenBank/DDBJ whole genome shotgun (WGS) entry which is preliminary data.</text>
</comment>
<feature type="transmembrane region" description="Helical" evidence="6">
    <location>
        <begin position="76"/>
        <end position="98"/>
    </location>
</feature>
<proteinExistence type="inferred from homology"/>
<feature type="transmembrane region" description="Helical" evidence="6">
    <location>
        <begin position="6"/>
        <end position="25"/>
    </location>
</feature>
<sequence>MLPTFVISFREFLEVFLIIGVFLGISRKLKLKKEIEIIFAAVSGIVVSILLSVVSFSVGSKARVMLNEKNVDILEAYLMIFSGIFIVYIVLSLHRFFALNRSKDVIGSHKKLQAGIFDLSLFLTIMFLVIREGFEIALFTATTSLFSTFTGNLSGLLLGFISSFTVGILTYFTFLKFSINKIYKLTEYFIVLIGAAFAKNGLVELAEIYLKVNLKNILPITLNFLPENNTFFGHMLNSFFGIEKNFSLPMLLVLIGYIFFVYFIFFKKSVKKGIING</sequence>
<dbReference type="AlphaFoldDB" id="A0A0G0DF63"/>
<feature type="transmembrane region" description="Helical" evidence="6">
    <location>
        <begin position="153"/>
        <end position="173"/>
    </location>
</feature>
<gene>
    <name evidence="7" type="ORF">UR89_C0003G0006</name>
</gene>
<evidence type="ECO:0000256" key="4">
    <source>
        <dbReference type="ARBA" id="ARBA00022989"/>
    </source>
</evidence>
<dbReference type="PANTHER" id="PTHR31632:SF2">
    <property type="entry name" value="PLASMA MEMBRANE IRON PERMEASE"/>
    <property type="match status" value="1"/>
</dbReference>
<evidence type="ECO:0000256" key="3">
    <source>
        <dbReference type="ARBA" id="ARBA00022692"/>
    </source>
</evidence>
<evidence type="ECO:0000256" key="2">
    <source>
        <dbReference type="ARBA" id="ARBA00008333"/>
    </source>
</evidence>
<dbReference type="GO" id="GO:0033573">
    <property type="term" value="C:high-affinity iron permease complex"/>
    <property type="evidence" value="ECO:0007669"/>
    <property type="project" value="InterPro"/>
</dbReference>
<feature type="transmembrane region" description="Helical" evidence="6">
    <location>
        <begin position="37"/>
        <end position="56"/>
    </location>
</feature>
<organism evidence="7 8">
    <name type="scientific">Candidatus Roizmanbacteria bacterium GW2011_GWA2_35_8</name>
    <dbReference type="NCBI Taxonomy" id="1618479"/>
    <lineage>
        <taxon>Bacteria</taxon>
        <taxon>Candidatus Roizmaniibacteriota</taxon>
    </lineage>
</organism>
<feature type="transmembrane region" description="Helical" evidence="6">
    <location>
        <begin position="119"/>
        <end position="141"/>
    </location>
</feature>
<dbReference type="PANTHER" id="PTHR31632">
    <property type="entry name" value="IRON TRANSPORTER FTH1"/>
    <property type="match status" value="1"/>
</dbReference>
<keyword evidence="3 6" id="KW-0812">Transmembrane</keyword>
<evidence type="ECO:0000256" key="6">
    <source>
        <dbReference type="SAM" id="Phobius"/>
    </source>
</evidence>
<feature type="transmembrane region" description="Helical" evidence="6">
    <location>
        <begin position="246"/>
        <end position="265"/>
    </location>
</feature>
<reference evidence="7 8" key="1">
    <citation type="journal article" date="2015" name="Nature">
        <title>rRNA introns, odd ribosomes, and small enigmatic genomes across a large radiation of phyla.</title>
        <authorList>
            <person name="Brown C.T."/>
            <person name="Hug L.A."/>
            <person name="Thomas B.C."/>
            <person name="Sharon I."/>
            <person name="Castelle C.J."/>
            <person name="Singh A."/>
            <person name="Wilkins M.J."/>
            <person name="Williams K.H."/>
            <person name="Banfield J.F."/>
        </authorList>
    </citation>
    <scope>NUCLEOTIDE SEQUENCE [LARGE SCALE GENOMIC DNA]</scope>
</reference>
<comment type="subcellular location">
    <subcellularLocation>
        <location evidence="1">Membrane</location>
        <topology evidence="1">Multi-pass membrane protein</topology>
    </subcellularLocation>
</comment>
<keyword evidence="5 6" id="KW-0472">Membrane</keyword>
<dbReference type="InterPro" id="IPR004923">
    <property type="entry name" value="FTR1/Fip1/EfeU"/>
</dbReference>
<evidence type="ECO:0000313" key="8">
    <source>
        <dbReference type="Proteomes" id="UP000034536"/>
    </source>
</evidence>
<feature type="transmembrane region" description="Helical" evidence="6">
    <location>
        <begin position="185"/>
        <end position="203"/>
    </location>
</feature>
<name>A0A0G0DF63_9BACT</name>
<dbReference type="EMBL" id="LBQX01000003">
    <property type="protein sequence ID" value="KKP87276.1"/>
    <property type="molecule type" value="Genomic_DNA"/>
</dbReference>
<evidence type="ECO:0000313" key="7">
    <source>
        <dbReference type="EMBL" id="KKP87276.1"/>
    </source>
</evidence>
<keyword evidence="4 6" id="KW-1133">Transmembrane helix</keyword>
<dbReference type="GO" id="GO:0015093">
    <property type="term" value="F:ferrous iron transmembrane transporter activity"/>
    <property type="evidence" value="ECO:0007669"/>
    <property type="project" value="TreeGrafter"/>
</dbReference>
<dbReference type="Proteomes" id="UP000034536">
    <property type="component" value="Unassembled WGS sequence"/>
</dbReference>
<accession>A0A0G0DF63</accession>
<comment type="similarity">
    <text evidence="2">Belongs to the oxidase-dependent Fe transporter (OFeT) (TC 9.A.10.1) family.</text>
</comment>